<accession>A0A6N3B1A6</accession>
<sequence length="66" mass="7383">MKRSDNADPKTLALIGKASVYLLNTRDSVTPSNIVKTLWSWEQQACSAADIALFEAARRLIMNKMQ</sequence>
<reference evidence="1" key="1">
    <citation type="submission" date="2019-11" db="EMBL/GenBank/DDBJ databases">
        <authorList>
            <person name="Feng L."/>
        </authorList>
    </citation>
    <scope>NUCLEOTIDE SEQUENCE</scope>
    <source>
        <strain evidence="1">EMassiliensisLFYP7</strain>
    </source>
</reference>
<dbReference type="AlphaFoldDB" id="A0A6N3B1A6"/>
<gene>
    <name evidence="1" type="ORF">EMLFYP7_01055</name>
</gene>
<organism evidence="1">
    <name type="scientific">Phytobacter massiliensis</name>
    <dbReference type="NCBI Taxonomy" id="1485952"/>
    <lineage>
        <taxon>Bacteria</taxon>
        <taxon>Pseudomonadati</taxon>
        <taxon>Pseudomonadota</taxon>
        <taxon>Gammaproteobacteria</taxon>
        <taxon>Enterobacterales</taxon>
        <taxon>Enterobacteriaceae</taxon>
        <taxon>Phytobacter</taxon>
    </lineage>
</organism>
<protein>
    <submittedName>
        <fullName evidence="1">Uncharacterized protein</fullName>
    </submittedName>
</protein>
<proteinExistence type="predicted"/>
<evidence type="ECO:0000313" key="1">
    <source>
        <dbReference type="EMBL" id="VYT96228.1"/>
    </source>
</evidence>
<dbReference type="EMBL" id="CACRTZ010000005">
    <property type="protein sequence ID" value="VYT96228.1"/>
    <property type="molecule type" value="Genomic_DNA"/>
</dbReference>
<name>A0A6N3B1A6_9ENTR</name>